<organism evidence="3 4">
    <name type="scientific">Aquimarina muelleri</name>
    <dbReference type="NCBI Taxonomy" id="279356"/>
    <lineage>
        <taxon>Bacteria</taxon>
        <taxon>Pseudomonadati</taxon>
        <taxon>Bacteroidota</taxon>
        <taxon>Flavobacteriia</taxon>
        <taxon>Flavobacteriales</taxon>
        <taxon>Flavobacteriaceae</taxon>
        <taxon>Aquimarina</taxon>
    </lineage>
</organism>
<dbReference type="Proteomes" id="UP000601108">
    <property type="component" value="Unassembled WGS sequence"/>
</dbReference>
<feature type="domain" description="N-acetyltransferase" evidence="2">
    <location>
        <begin position="3"/>
        <end position="153"/>
    </location>
</feature>
<dbReference type="PANTHER" id="PTHR13947:SF37">
    <property type="entry name" value="LD18367P"/>
    <property type="match status" value="1"/>
</dbReference>
<keyword evidence="4" id="KW-1185">Reference proteome</keyword>
<dbReference type="Gene3D" id="3.40.630.30">
    <property type="match status" value="1"/>
</dbReference>
<dbReference type="SUPFAM" id="SSF55729">
    <property type="entry name" value="Acyl-CoA N-acyltransferases (Nat)"/>
    <property type="match status" value="1"/>
</dbReference>
<dbReference type="AlphaFoldDB" id="A0A918N2L7"/>
<dbReference type="InterPro" id="IPR016181">
    <property type="entry name" value="Acyl_CoA_acyltransferase"/>
</dbReference>
<protein>
    <recommendedName>
        <fullName evidence="2">N-acetyltransferase domain-containing protein</fullName>
    </recommendedName>
</protein>
<evidence type="ECO:0000313" key="4">
    <source>
        <dbReference type="Proteomes" id="UP000601108"/>
    </source>
</evidence>
<dbReference type="EMBL" id="BMWS01000007">
    <property type="protein sequence ID" value="GGX13341.1"/>
    <property type="molecule type" value="Genomic_DNA"/>
</dbReference>
<dbReference type="PANTHER" id="PTHR13947">
    <property type="entry name" value="GNAT FAMILY N-ACETYLTRANSFERASE"/>
    <property type="match status" value="1"/>
</dbReference>
<name>A0A918N2L7_9FLAO</name>
<dbReference type="RefSeq" id="WP_027411422.1">
    <property type="nucleotide sequence ID" value="NZ_BMWS01000007.1"/>
</dbReference>
<dbReference type="PROSITE" id="PS51186">
    <property type="entry name" value="GNAT"/>
    <property type="match status" value="1"/>
</dbReference>
<reference evidence="3 4" key="1">
    <citation type="journal article" date="2014" name="Int. J. Syst. Evol. Microbiol.">
        <title>Complete genome sequence of Corynebacterium casei LMG S-19264T (=DSM 44701T), isolated from a smear-ripened cheese.</title>
        <authorList>
            <consortium name="US DOE Joint Genome Institute (JGI-PGF)"/>
            <person name="Walter F."/>
            <person name="Albersmeier A."/>
            <person name="Kalinowski J."/>
            <person name="Ruckert C."/>
        </authorList>
    </citation>
    <scope>NUCLEOTIDE SEQUENCE [LARGE SCALE GENOMIC DNA]</scope>
    <source>
        <strain evidence="3 4">KCTC 12285</strain>
    </source>
</reference>
<accession>A0A918N2L7</accession>
<evidence type="ECO:0000256" key="1">
    <source>
        <dbReference type="ARBA" id="ARBA00022679"/>
    </source>
</evidence>
<dbReference type="InterPro" id="IPR050769">
    <property type="entry name" value="NAT_camello-type"/>
</dbReference>
<dbReference type="GO" id="GO:0008080">
    <property type="term" value="F:N-acetyltransferase activity"/>
    <property type="evidence" value="ECO:0007669"/>
    <property type="project" value="InterPro"/>
</dbReference>
<evidence type="ECO:0000259" key="2">
    <source>
        <dbReference type="PROSITE" id="PS51186"/>
    </source>
</evidence>
<gene>
    <name evidence="3" type="ORF">GCM10007384_13660</name>
</gene>
<dbReference type="CDD" id="cd04301">
    <property type="entry name" value="NAT_SF"/>
    <property type="match status" value="1"/>
</dbReference>
<dbReference type="InterPro" id="IPR000182">
    <property type="entry name" value="GNAT_dom"/>
</dbReference>
<sequence length="153" mass="17926">MKTTIIPFESKYAKNFANLNIEWLEKHFVVEPHDIKLLEQCEKTIINEGGYIFFAKVDTEIAGTFALIKIENGIYELGKMAVSPKFQGQKIGQQLMLFCIEFSKDQNWKKLILYSNRILENAIYIYQKYGFKEIQMEENPPYQRGNIKMSLVL</sequence>
<comment type="caution">
    <text evidence="3">The sequence shown here is derived from an EMBL/GenBank/DDBJ whole genome shotgun (WGS) entry which is preliminary data.</text>
</comment>
<dbReference type="Pfam" id="PF13508">
    <property type="entry name" value="Acetyltransf_7"/>
    <property type="match status" value="1"/>
</dbReference>
<keyword evidence="1" id="KW-0808">Transferase</keyword>
<evidence type="ECO:0000313" key="3">
    <source>
        <dbReference type="EMBL" id="GGX13341.1"/>
    </source>
</evidence>
<proteinExistence type="predicted"/>